<dbReference type="Pfam" id="PF00072">
    <property type="entry name" value="Response_reg"/>
    <property type="match status" value="1"/>
</dbReference>
<feature type="domain" description="Response regulatory" evidence="2">
    <location>
        <begin position="7"/>
        <end position="122"/>
    </location>
</feature>
<dbReference type="PROSITE" id="PS50110">
    <property type="entry name" value="RESPONSE_REGULATORY"/>
    <property type="match status" value="1"/>
</dbReference>
<dbReference type="AlphaFoldDB" id="A0A494YUB3"/>
<protein>
    <submittedName>
        <fullName evidence="3">Response regulator</fullName>
    </submittedName>
</protein>
<keyword evidence="4" id="KW-1185">Reference proteome</keyword>
<dbReference type="InterPro" id="IPR001789">
    <property type="entry name" value="Sig_transdc_resp-reg_receiver"/>
</dbReference>
<feature type="modified residue" description="4-aspartylphosphate" evidence="1">
    <location>
        <position position="57"/>
    </location>
</feature>
<dbReference type="SMART" id="SM00448">
    <property type="entry name" value="REC"/>
    <property type="match status" value="1"/>
</dbReference>
<dbReference type="Gene3D" id="3.40.50.2300">
    <property type="match status" value="1"/>
</dbReference>
<dbReference type="OrthoDB" id="9790669at2"/>
<keyword evidence="1" id="KW-0597">Phosphoprotein</keyword>
<dbReference type="PANTHER" id="PTHR43228">
    <property type="entry name" value="TWO-COMPONENT RESPONSE REGULATOR"/>
    <property type="match status" value="1"/>
</dbReference>
<comment type="caution">
    <text evidence="3">The sequence shown here is derived from an EMBL/GenBank/DDBJ whole genome shotgun (WGS) entry which is preliminary data.</text>
</comment>
<dbReference type="GO" id="GO:0000160">
    <property type="term" value="P:phosphorelay signal transduction system"/>
    <property type="evidence" value="ECO:0007669"/>
    <property type="project" value="InterPro"/>
</dbReference>
<dbReference type="EMBL" id="RBZN01000057">
    <property type="protein sequence ID" value="RKQ13688.1"/>
    <property type="molecule type" value="Genomic_DNA"/>
</dbReference>
<dbReference type="SUPFAM" id="SSF52172">
    <property type="entry name" value="CheY-like"/>
    <property type="match status" value="1"/>
</dbReference>
<reference evidence="3 4" key="1">
    <citation type="journal article" date="2016" name="Antonie Van Leeuwenhoek">
        <title>Lysinibacillus endophyticus sp. nov., an indole-3-acetic acid producing endophytic bacterium isolated from corn root (Zea mays cv. Xinken-5).</title>
        <authorList>
            <person name="Yu J."/>
            <person name="Guan X."/>
            <person name="Liu C."/>
            <person name="Xiang W."/>
            <person name="Yu Z."/>
            <person name="Liu X."/>
            <person name="Wang G."/>
        </authorList>
    </citation>
    <scope>NUCLEOTIDE SEQUENCE [LARGE SCALE GENOMIC DNA]</scope>
    <source>
        <strain evidence="3 4">DSM 100506</strain>
    </source>
</reference>
<evidence type="ECO:0000256" key="1">
    <source>
        <dbReference type="PROSITE-ProRule" id="PRU00169"/>
    </source>
</evidence>
<dbReference type="InterPro" id="IPR011006">
    <property type="entry name" value="CheY-like_superfamily"/>
</dbReference>
<evidence type="ECO:0000259" key="2">
    <source>
        <dbReference type="PROSITE" id="PS50110"/>
    </source>
</evidence>
<evidence type="ECO:0000313" key="4">
    <source>
        <dbReference type="Proteomes" id="UP000272238"/>
    </source>
</evidence>
<dbReference type="Proteomes" id="UP000272238">
    <property type="component" value="Unassembled WGS sequence"/>
</dbReference>
<organism evidence="3 4">
    <name type="scientific">Ureibacillus endophyticus</name>
    <dbReference type="NCBI Taxonomy" id="1978490"/>
    <lineage>
        <taxon>Bacteria</taxon>
        <taxon>Bacillati</taxon>
        <taxon>Bacillota</taxon>
        <taxon>Bacilli</taxon>
        <taxon>Bacillales</taxon>
        <taxon>Caryophanaceae</taxon>
        <taxon>Ureibacillus</taxon>
    </lineage>
</organism>
<accession>A0A494YUB3</accession>
<sequence>MMKQNLKVLICDDSILIRKKLRSVLEKCKIEEIIEAENGVIAVELAKEHNPDLIFMDIVMPDKDGIEALKDIKAFNSETKVVMASSAGTSDHLKEALANGAFDFIQKPISLESVTLLIEKVLKEESANV</sequence>
<dbReference type="PANTHER" id="PTHR43228:SF1">
    <property type="entry name" value="TWO-COMPONENT RESPONSE REGULATOR ARR22"/>
    <property type="match status" value="1"/>
</dbReference>
<name>A0A494YUB3_9BACL</name>
<proteinExistence type="predicted"/>
<evidence type="ECO:0000313" key="3">
    <source>
        <dbReference type="EMBL" id="RKQ13688.1"/>
    </source>
</evidence>
<dbReference type="InterPro" id="IPR052048">
    <property type="entry name" value="ST_Response_Regulator"/>
</dbReference>
<gene>
    <name evidence="3" type="ORF">D8M03_15430</name>
</gene>